<proteinExistence type="predicted"/>
<protein>
    <submittedName>
        <fullName evidence="1">Uncharacterized protein</fullName>
    </submittedName>
</protein>
<name>A0A382SAP1_9ZZZZ</name>
<dbReference type="EMBL" id="UINC01127483">
    <property type="protein sequence ID" value="SVD06632.1"/>
    <property type="molecule type" value="Genomic_DNA"/>
</dbReference>
<dbReference type="AlphaFoldDB" id="A0A382SAP1"/>
<organism evidence="1">
    <name type="scientific">marine metagenome</name>
    <dbReference type="NCBI Taxonomy" id="408172"/>
    <lineage>
        <taxon>unclassified sequences</taxon>
        <taxon>metagenomes</taxon>
        <taxon>ecological metagenomes</taxon>
    </lineage>
</organism>
<sequence length="35" mass="4083">LFLLNGEVLFSDDYAYPLENGQRQMGVFQPRIYGM</sequence>
<evidence type="ECO:0000313" key="1">
    <source>
        <dbReference type="EMBL" id="SVD06632.1"/>
    </source>
</evidence>
<feature type="non-terminal residue" evidence="1">
    <location>
        <position position="35"/>
    </location>
</feature>
<feature type="non-terminal residue" evidence="1">
    <location>
        <position position="1"/>
    </location>
</feature>
<gene>
    <name evidence="1" type="ORF">METZ01_LOCUS359486</name>
</gene>
<accession>A0A382SAP1</accession>
<reference evidence="1" key="1">
    <citation type="submission" date="2018-05" db="EMBL/GenBank/DDBJ databases">
        <authorList>
            <person name="Lanie J.A."/>
            <person name="Ng W.-L."/>
            <person name="Kazmierczak K.M."/>
            <person name="Andrzejewski T.M."/>
            <person name="Davidsen T.M."/>
            <person name="Wayne K.J."/>
            <person name="Tettelin H."/>
            <person name="Glass J.I."/>
            <person name="Rusch D."/>
            <person name="Podicherti R."/>
            <person name="Tsui H.-C.T."/>
            <person name="Winkler M.E."/>
        </authorList>
    </citation>
    <scope>NUCLEOTIDE SEQUENCE</scope>
</reference>